<dbReference type="EMBL" id="PTIY01000011">
    <property type="protein sequence ID" value="PPK68709.1"/>
    <property type="molecule type" value="Genomic_DNA"/>
</dbReference>
<keyword evidence="3" id="KW-1185">Reference proteome</keyword>
<evidence type="ECO:0000313" key="2">
    <source>
        <dbReference type="EMBL" id="PPK68709.1"/>
    </source>
</evidence>
<keyword evidence="1" id="KW-0812">Transmembrane</keyword>
<proteinExistence type="predicted"/>
<evidence type="ECO:0000256" key="1">
    <source>
        <dbReference type="SAM" id="Phobius"/>
    </source>
</evidence>
<organism evidence="2 3">
    <name type="scientific">Methylobacter tundripaludum</name>
    <dbReference type="NCBI Taxonomy" id="173365"/>
    <lineage>
        <taxon>Bacteria</taxon>
        <taxon>Pseudomonadati</taxon>
        <taxon>Pseudomonadota</taxon>
        <taxon>Gammaproteobacteria</taxon>
        <taxon>Methylococcales</taxon>
        <taxon>Methylococcaceae</taxon>
        <taxon>Methylobacter</taxon>
    </lineage>
</organism>
<dbReference type="AlphaFoldDB" id="A0A2S6GU43"/>
<comment type="caution">
    <text evidence="2">The sequence shown here is derived from an EMBL/GenBank/DDBJ whole genome shotgun (WGS) entry which is preliminary data.</text>
</comment>
<gene>
    <name evidence="2" type="ORF">B0F88_111117</name>
</gene>
<reference evidence="2 3" key="1">
    <citation type="submission" date="2018-02" db="EMBL/GenBank/DDBJ databases">
        <title>Subsurface microbial communities from deep shales in Ohio and West Virginia, USA.</title>
        <authorList>
            <person name="Wrighton K."/>
        </authorList>
    </citation>
    <scope>NUCLEOTIDE SEQUENCE [LARGE SCALE GENOMIC DNA]</scope>
    <source>
        <strain evidence="2 3">OWC-G53F</strain>
    </source>
</reference>
<protein>
    <submittedName>
        <fullName evidence="2">Uncharacterized protein</fullName>
    </submittedName>
</protein>
<sequence length="34" mass="4135">MKSMKDMKKNESENFVSFMFFAVNFKIFLLATYF</sequence>
<keyword evidence="1" id="KW-1133">Transmembrane helix</keyword>
<dbReference type="Proteomes" id="UP000238071">
    <property type="component" value="Unassembled WGS sequence"/>
</dbReference>
<accession>A0A2S6GU43</accession>
<evidence type="ECO:0000313" key="3">
    <source>
        <dbReference type="Proteomes" id="UP000238071"/>
    </source>
</evidence>
<feature type="transmembrane region" description="Helical" evidence="1">
    <location>
        <begin position="12"/>
        <end position="33"/>
    </location>
</feature>
<keyword evidence="1" id="KW-0472">Membrane</keyword>
<name>A0A2S6GU43_9GAMM</name>